<dbReference type="Proteomes" id="UP000030752">
    <property type="component" value="Unassembled WGS sequence"/>
</dbReference>
<proteinExistence type="predicted"/>
<dbReference type="GeneID" id="19970255"/>
<accession>W2S4Z3</accession>
<dbReference type="HOGENOM" id="CLU_729621_0_0_1"/>
<sequence>MLYFSAKNTKTQFKHSTDSSQFGPFLNQIGVSLHQLLDFDLILPNNLWLDIGKETCLSIPQATNDAYKHIPQVYLWRRCCLGHYLQWLYNKSPPKSHQTYYQNNMLYEAVDFTSLTPPTSRLRRGSLLYSQFYSTTKEPLDAAKHFPFQNTYLRELALGPYLQAAARCIIGSSAQKVVSLEQAYLATKVRYYTALTASRGKAYGTREEHRISWTQFQSLHTFSQVQGPATLPGPSEVSGTLSCIWIIPTLTFFDFAWYNSNKFAAGFKLIRTYTLQQHVTRWEQVKMMDMFLYCLQYAAGSYNYRRASPLWWNHRSIPNRNAQDLETLYYGLSSSVTLPQYSYCWLQPLFNWSCLAFQPGLTNYTLFGTGHLHQNYKHA</sequence>
<dbReference type="AlphaFoldDB" id="W2S4Z3"/>
<dbReference type="eggNOG" id="ENOG502RPWS">
    <property type="taxonomic scope" value="Eukaryota"/>
</dbReference>
<gene>
    <name evidence="1" type="ORF">HMPREF1541_02916</name>
</gene>
<dbReference type="RefSeq" id="XP_008715493.1">
    <property type="nucleotide sequence ID" value="XM_008717271.1"/>
</dbReference>
<protein>
    <submittedName>
        <fullName evidence="1">Uncharacterized protein</fullName>
    </submittedName>
</protein>
<organism evidence="1 2">
    <name type="scientific">Cyphellophora europaea (strain CBS 101466)</name>
    <name type="common">Phialophora europaea</name>
    <dbReference type="NCBI Taxonomy" id="1220924"/>
    <lineage>
        <taxon>Eukaryota</taxon>
        <taxon>Fungi</taxon>
        <taxon>Dikarya</taxon>
        <taxon>Ascomycota</taxon>
        <taxon>Pezizomycotina</taxon>
        <taxon>Eurotiomycetes</taxon>
        <taxon>Chaetothyriomycetidae</taxon>
        <taxon>Chaetothyriales</taxon>
        <taxon>Cyphellophoraceae</taxon>
        <taxon>Cyphellophora</taxon>
    </lineage>
</organism>
<keyword evidence="2" id="KW-1185">Reference proteome</keyword>
<evidence type="ECO:0000313" key="1">
    <source>
        <dbReference type="EMBL" id="ETN43757.1"/>
    </source>
</evidence>
<reference evidence="1 2" key="1">
    <citation type="submission" date="2013-03" db="EMBL/GenBank/DDBJ databases">
        <title>The Genome Sequence of Phialophora europaea CBS 101466.</title>
        <authorList>
            <consortium name="The Broad Institute Genomics Platform"/>
            <person name="Cuomo C."/>
            <person name="de Hoog S."/>
            <person name="Gorbushina A."/>
            <person name="Walker B."/>
            <person name="Young S.K."/>
            <person name="Zeng Q."/>
            <person name="Gargeya S."/>
            <person name="Fitzgerald M."/>
            <person name="Haas B."/>
            <person name="Abouelleil A."/>
            <person name="Allen A.W."/>
            <person name="Alvarado L."/>
            <person name="Arachchi H.M."/>
            <person name="Berlin A.M."/>
            <person name="Chapman S.B."/>
            <person name="Gainer-Dewar J."/>
            <person name="Goldberg J."/>
            <person name="Griggs A."/>
            <person name="Gujja S."/>
            <person name="Hansen M."/>
            <person name="Howarth C."/>
            <person name="Imamovic A."/>
            <person name="Ireland A."/>
            <person name="Larimer J."/>
            <person name="McCowan C."/>
            <person name="Murphy C."/>
            <person name="Pearson M."/>
            <person name="Poon T.W."/>
            <person name="Priest M."/>
            <person name="Roberts A."/>
            <person name="Saif S."/>
            <person name="Shea T."/>
            <person name="Sisk P."/>
            <person name="Sykes S."/>
            <person name="Wortman J."/>
            <person name="Nusbaum C."/>
            <person name="Birren B."/>
        </authorList>
    </citation>
    <scope>NUCLEOTIDE SEQUENCE [LARGE SCALE GENOMIC DNA]</scope>
    <source>
        <strain evidence="1 2">CBS 101466</strain>
    </source>
</reference>
<dbReference type="EMBL" id="KB822718">
    <property type="protein sequence ID" value="ETN43757.1"/>
    <property type="molecule type" value="Genomic_DNA"/>
</dbReference>
<dbReference type="InParanoid" id="W2S4Z3"/>
<name>W2S4Z3_CYPE1</name>
<evidence type="ECO:0000313" key="2">
    <source>
        <dbReference type="Proteomes" id="UP000030752"/>
    </source>
</evidence>
<dbReference type="VEuPathDB" id="FungiDB:HMPREF1541_02916"/>
<dbReference type="STRING" id="1220924.W2S4Z3"/>
<dbReference type="OrthoDB" id="5369347at2759"/>